<evidence type="ECO:0000256" key="3">
    <source>
        <dbReference type="ARBA" id="ARBA00001946"/>
    </source>
</evidence>
<dbReference type="GO" id="GO:0003677">
    <property type="term" value="F:DNA binding"/>
    <property type="evidence" value="ECO:0007669"/>
    <property type="project" value="UniProtKB-UniRule"/>
</dbReference>
<dbReference type="InterPro" id="IPR013506">
    <property type="entry name" value="Topo_IIA_bsu_dom2"/>
</dbReference>
<comment type="subunit">
    <text evidence="10">Homodimer.</text>
</comment>
<comment type="catalytic activity">
    <reaction evidence="1 10">
        <text>ATP-dependent breakage, passage and rejoining of double-stranded DNA.</text>
        <dbReference type="EC" id="5.6.2.2"/>
    </reaction>
</comment>
<organism evidence="12 13">
    <name type="scientific">Exaiptasia diaphana</name>
    <name type="common">Tropical sea anemone</name>
    <name type="synonym">Aiptasia pulchella</name>
    <dbReference type="NCBI Taxonomy" id="2652724"/>
    <lineage>
        <taxon>Eukaryota</taxon>
        <taxon>Metazoa</taxon>
        <taxon>Cnidaria</taxon>
        <taxon>Anthozoa</taxon>
        <taxon>Hexacorallia</taxon>
        <taxon>Actiniaria</taxon>
        <taxon>Aiptasiidae</taxon>
        <taxon>Exaiptasia</taxon>
    </lineage>
</organism>
<dbReference type="SUPFAM" id="SSF54211">
    <property type="entry name" value="Ribosomal protein S5 domain 2-like"/>
    <property type="match status" value="1"/>
</dbReference>
<proteinExistence type="inferred from homology"/>
<dbReference type="InterPro" id="IPR013760">
    <property type="entry name" value="Topo_IIA-like_dom_sf"/>
</dbReference>
<keyword evidence="7 10" id="KW-0799">Topoisomerase</keyword>
<evidence type="ECO:0000313" key="13">
    <source>
        <dbReference type="Proteomes" id="UP000887567"/>
    </source>
</evidence>
<dbReference type="EnsemblMetazoa" id="XM_021040004.1">
    <property type="protein sequence ID" value="XP_020895663.1"/>
    <property type="gene ID" value="LOC110234620"/>
</dbReference>
<accession>A0A913WXI3</accession>
<dbReference type="InterPro" id="IPR001154">
    <property type="entry name" value="TopoII_euk"/>
</dbReference>
<dbReference type="InterPro" id="IPR013759">
    <property type="entry name" value="Topo_IIA_B_C"/>
</dbReference>
<comment type="cofactor">
    <cofactor evidence="2">
        <name>Ca(2+)</name>
        <dbReference type="ChEBI" id="CHEBI:29108"/>
    </cofactor>
</comment>
<dbReference type="SUPFAM" id="SSF55874">
    <property type="entry name" value="ATPase domain of HSP90 chaperone/DNA topoisomerase II/histidine kinase"/>
    <property type="match status" value="1"/>
</dbReference>
<comment type="function">
    <text evidence="10">Control of topological states of DNA by transient breakage and subsequent rejoining of DNA strands. Topoisomerase II makes double-strand breaks.</text>
</comment>
<evidence type="ECO:0000259" key="11">
    <source>
        <dbReference type="PROSITE" id="PS50880"/>
    </source>
</evidence>
<dbReference type="FunFam" id="3.30.230.10:FF:000008">
    <property type="entry name" value="DNA topoisomerase 2"/>
    <property type="match status" value="1"/>
</dbReference>
<dbReference type="Pfam" id="PF00204">
    <property type="entry name" value="DNA_gyraseB"/>
    <property type="match status" value="1"/>
</dbReference>
<dbReference type="GO" id="GO:0006265">
    <property type="term" value="P:DNA topological change"/>
    <property type="evidence" value="ECO:0007669"/>
    <property type="project" value="UniProtKB-UniRule"/>
</dbReference>
<evidence type="ECO:0000256" key="7">
    <source>
        <dbReference type="ARBA" id="ARBA00023029"/>
    </source>
</evidence>
<dbReference type="PRINTS" id="PR01158">
    <property type="entry name" value="TOPISMRASEII"/>
</dbReference>
<dbReference type="OrthoDB" id="276498at2759"/>
<comment type="cofactor">
    <cofactor evidence="3">
        <name>Mg(2+)</name>
        <dbReference type="ChEBI" id="CHEBI:18420"/>
    </cofactor>
</comment>
<dbReference type="AlphaFoldDB" id="A0A913WXI3"/>
<dbReference type="GO" id="GO:0000819">
    <property type="term" value="P:sister chromatid segregation"/>
    <property type="evidence" value="ECO:0007669"/>
    <property type="project" value="TreeGrafter"/>
</dbReference>
<keyword evidence="6 10" id="KW-0067">ATP-binding</keyword>
<dbReference type="Gene3D" id="3.30.230.10">
    <property type="match status" value="1"/>
</dbReference>
<dbReference type="SMART" id="SM00433">
    <property type="entry name" value="TOP2c"/>
    <property type="match status" value="1"/>
</dbReference>
<dbReference type="InterPro" id="IPR034157">
    <property type="entry name" value="TOPRIM_TopoII"/>
</dbReference>
<keyword evidence="9 10" id="KW-0413">Isomerase</keyword>
<protein>
    <recommendedName>
        <fullName evidence="10">DNA topoisomerase 2</fullName>
        <ecNumber evidence="10">5.6.2.2</ecNumber>
    </recommendedName>
</protein>
<dbReference type="InterPro" id="IPR006171">
    <property type="entry name" value="TOPRIM_dom"/>
</dbReference>
<dbReference type="GeneID" id="110234620"/>
<evidence type="ECO:0000256" key="9">
    <source>
        <dbReference type="ARBA" id="ARBA00023235"/>
    </source>
</evidence>
<dbReference type="PROSITE" id="PS50880">
    <property type="entry name" value="TOPRIM"/>
    <property type="match status" value="1"/>
</dbReference>
<dbReference type="InterPro" id="IPR050634">
    <property type="entry name" value="DNA_Topoisomerase_II"/>
</dbReference>
<dbReference type="InterPro" id="IPR036890">
    <property type="entry name" value="HATPase_C_sf"/>
</dbReference>
<dbReference type="GO" id="GO:0000712">
    <property type="term" value="P:resolution of meiotic recombination intermediates"/>
    <property type="evidence" value="ECO:0007669"/>
    <property type="project" value="TreeGrafter"/>
</dbReference>
<dbReference type="KEGG" id="epa:110234620"/>
<dbReference type="PROSITE" id="PS00177">
    <property type="entry name" value="TOPOISOMERASE_II"/>
    <property type="match status" value="1"/>
</dbReference>
<evidence type="ECO:0000256" key="2">
    <source>
        <dbReference type="ARBA" id="ARBA00001913"/>
    </source>
</evidence>
<name>A0A913WXI3_EXADI</name>
<dbReference type="CDD" id="cd03481">
    <property type="entry name" value="TopoIIA_Trans_ScTopoIIA"/>
    <property type="match status" value="1"/>
</dbReference>
<evidence type="ECO:0000256" key="6">
    <source>
        <dbReference type="ARBA" id="ARBA00022840"/>
    </source>
</evidence>
<dbReference type="InterPro" id="IPR020568">
    <property type="entry name" value="Ribosomal_Su5_D2-typ_SF"/>
</dbReference>
<dbReference type="CDD" id="cd03365">
    <property type="entry name" value="TOPRIM_TopoIIA"/>
    <property type="match status" value="1"/>
</dbReference>
<dbReference type="PRINTS" id="PR00418">
    <property type="entry name" value="TPI2FAMILY"/>
</dbReference>
<evidence type="ECO:0000256" key="5">
    <source>
        <dbReference type="ARBA" id="ARBA00022741"/>
    </source>
</evidence>
<dbReference type="PANTHER" id="PTHR10169">
    <property type="entry name" value="DNA TOPOISOMERASE/GYRASE"/>
    <property type="match status" value="1"/>
</dbReference>
<feature type="domain" description="Toprim" evidence="11">
    <location>
        <begin position="370"/>
        <end position="487"/>
    </location>
</feature>
<dbReference type="Proteomes" id="UP000887567">
    <property type="component" value="Unplaced"/>
</dbReference>
<dbReference type="GO" id="GO:0005524">
    <property type="term" value="F:ATP binding"/>
    <property type="evidence" value="ECO:0007669"/>
    <property type="project" value="UniProtKB-UniRule"/>
</dbReference>
<dbReference type="PANTHER" id="PTHR10169:SF38">
    <property type="entry name" value="DNA TOPOISOMERASE 2"/>
    <property type="match status" value="1"/>
</dbReference>
<dbReference type="GO" id="GO:0003918">
    <property type="term" value="F:DNA topoisomerase type II (double strand cut, ATP-hydrolyzing) activity"/>
    <property type="evidence" value="ECO:0007669"/>
    <property type="project" value="UniProtKB-UniRule"/>
</dbReference>
<dbReference type="InterPro" id="IPR001241">
    <property type="entry name" value="Topo_IIA"/>
</dbReference>
<dbReference type="EC" id="5.6.2.2" evidence="10"/>
<dbReference type="Pfam" id="PF01751">
    <property type="entry name" value="Toprim"/>
    <property type="match status" value="1"/>
</dbReference>
<evidence type="ECO:0000313" key="12">
    <source>
        <dbReference type="EnsemblMetazoa" id="XP_020895663.1"/>
    </source>
</evidence>
<dbReference type="InterPro" id="IPR014721">
    <property type="entry name" value="Ribsml_uS5_D2-typ_fold_subgr"/>
</dbReference>
<keyword evidence="8 10" id="KW-0238">DNA-binding</keyword>
<evidence type="ECO:0000256" key="1">
    <source>
        <dbReference type="ARBA" id="ARBA00000185"/>
    </source>
</evidence>
<keyword evidence="13" id="KW-1185">Reference proteome</keyword>
<evidence type="ECO:0000256" key="4">
    <source>
        <dbReference type="ARBA" id="ARBA00011080"/>
    </source>
</evidence>
<evidence type="ECO:0000256" key="10">
    <source>
        <dbReference type="RuleBase" id="RU362094"/>
    </source>
</evidence>
<keyword evidence="5 10" id="KW-0547">Nucleotide-binding</keyword>
<dbReference type="GO" id="GO:0005634">
    <property type="term" value="C:nucleus"/>
    <property type="evidence" value="ECO:0007669"/>
    <property type="project" value="TreeGrafter"/>
</dbReference>
<dbReference type="Gene3D" id="3.40.50.670">
    <property type="match status" value="1"/>
</dbReference>
<dbReference type="FunFam" id="3.40.50.670:FF:000001">
    <property type="entry name" value="DNA topoisomerase 2"/>
    <property type="match status" value="1"/>
</dbReference>
<reference evidence="12" key="1">
    <citation type="submission" date="2022-11" db="UniProtKB">
        <authorList>
            <consortium name="EnsemblMetazoa"/>
        </authorList>
    </citation>
    <scope>IDENTIFICATION</scope>
</reference>
<dbReference type="RefSeq" id="XP_020895663.1">
    <property type="nucleotide sequence ID" value="XM_021040004.1"/>
</dbReference>
<evidence type="ECO:0000256" key="8">
    <source>
        <dbReference type="ARBA" id="ARBA00023125"/>
    </source>
</evidence>
<dbReference type="SUPFAM" id="SSF56719">
    <property type="entry name" value="Type II DNA topoisomerase"/>
    <property type="match status" value="1"/>
</dbReference>
<comment type="similarity">
    <text evidence="4 10">Belongs to the type II topoisomerase family.</text>
</comment>
<dbReference type="OMA" id="FRFIMER"/>
<dbReference type="Gene3D" id="3.30.565.10">
    <property type="entry name" value="Histidine kinase-like ATPase, C-terminal domain"/>
    <property type="match status" value="1"/>
</dbReference>
<sequence length="494" mass="55673">RDANMSTIKIDINPEKNIISVWNDGKGIPIVMHKDHNVFVPTLIFGHLLTSSNYDDKQKKVTGGRNGYGAKLCNIFSTKFSVETACSESKQRFKQVWHNNMGKAGEPVIKDFSSSKDFTCITFSPDLAKFKMESLDRDTVALLTRRAYDIAACARGVTVFLNGQKLKVRTFKDYVELCLKGIDKDQKEEDEQNSETKDIKTKVVHEVVNNRWEVCVTVSEKGFQHSSFVNSIATTKGGTHVNYVTEQIVDKMMAAIKRKNKGGIAIKPFQIKNHLWVFVNCLIENPSFDSQTKENMTLRAKDFGSKCELSDKFLKAVQSCGVMENVLNWMRFKEKAQLNKKCSSQKQNKIKGIPKLDDANDAGGKRSKQCTLILTEGDSAKTLAISGLSIVGRDLYGVFPLRGKLLNVRDAAHKQILENAEINNIIKIIGLQYNKKYNTEDDLKSLRYGHMMIMTDQDQDGSHIKGLVINFIHSNWPGLLKLGFVEQFITPIVK</sequence>
<dbReference type="InterPro" id="IPR018522">
    <property type="entry name" value="TopoIIA_CS"/>
</dbReference>